<keyword evidence="2" id="KW-1133">Transmembrane helix</keyword>
<dbReference type="PIRSF" id="PIRSF026166">
    <property type="entry name" value="UCP026166"/>
    <property type="match status" value="1"/>
</dbReference>
<feature type="transmembrane region" description="Helical" evidence="2">
    <location>
        <begin position="243"/>
        <end position="266"/>
    </location>
</feature>
<evidence type="ECO:0000256" key="1">
    <source>
        <dbReference type="SAM" id="MobiDB-lite"/>
    </source>
</evidence>
<keyword evidence="2" id="KW-0812">Transmembrane</keyword>
<dbReference type="PANTHER" id="PTHR18640:SF5">
    <property type="entry name" value="SODIUM_BILE ACID COTRANSPORTER 7"/>
    <property type="match status" value="1"/>
</dbReference>
<feature type="transmembrane region" description="Helical" evidence="2">
    <location>
        <begin position="144"/>
        <end position="167"/>
    </location>
</feature>
<proteinExistence type="predicted"/>
<evidence type="ECO:0000313" key="4">
    <source>
        <dbReference type="Proteomes" id="UP001592528"/>
    </source>
</evidence>
<feature type="transmembrane region" description="Helical" evidence="2">
    <location>
        <begin position="45"/>
        <end position="64"/>
    </location>
</feature>
<feature type="transmembrane region" description="Helical" evidence="2">
    <location>
        <begin position="20"/>
        <end position="39"/>
    </location>
</feature>
<evidence type="ECO:0000313" key="3">
    <source>
        <dbReference type="EMBL" id="MFC1402596.1"/>
    </source>
</evidence>
<dbReference type="Proteomes" id="UP001592528">
    <property type="component" value="Unassembled WGS sequence"/>
</dbReference>
<dbReference type="Gene3D" id="1.20.1530.20">
    <property type="match status" value="1"/>
</dbReference>
<dbReference type="EMBL" id="JBHEZZ010000007">
    <property type="protein sequence ID" value="MFC1402596.1"/>
    <property type="molecule type" value="Genomic_DNA"/>
</dbReference>
<feature type="region of interest" description="Disordered" evidence="1">
    <location>
        <begin position="334"/>
        <end position="376"/>
    </location>
</feature>
<dbReference type="Pfam" id="PF13593">
    <property type="entry name" value="SBF_like"/>
    <property type="match status" value="1"/>
</dbReference>
<feature type="transmembrane region" description="Helical" evidence="2">
    <location>
        <begin position="84"/>
        <end position="104"/>
    </location>
</feature>
<feature type="transmembrane region" description="Helical" evidence="2">
    <location>
        <begin position="179"/>
        <end position="197"/>
    </location>
</feature>
<feature type="transmembrane region" description="Helical" evidence="2">
    <location>
        <begin position="278"/>
        <end position="301"/>
    </location>
</feature>
<organism evidence="3 4">
    <name type="scientific">Streptacidiphilus cavernicola</name>
    <dbReference type="NCBI Taxonomy" id="3342716"/>
    <lineage>
        <taxon>Bacteria</taxon>
        <taxon>Bacillati</taxon>
        <taxon>Actinomycetota</taxon>
        <taxon>Actinomycetes</taxon>
        <taxon>Kitasatosporales</taxon>
        <taxon>Streptomycetaceae</taxon>
        <taxon>Streptacidiphilus</taxon>
    </lineage>
</organism>
<protein>
    <submittedName>
        <fullName evidence="3">Bile acid:sodium symporter family protein</fullName>
    </submittedName>
</protein>
<evidence type="ECO:0000256" key="2">
    <source>
        <dbReference type="SAM" id="Phobius"/>
    </source>
</evidence>
<dbReference type="RefSeq" id="WP_063757480.1">
    <property type="nucleotide sequence ID" value="NZ_JBHEZZ010000007.1"/>
</dbReference>
<dbReference type="InterPro" id="IPR016833">
    <property type="entry name" value="Put_Na-Bile_cotransptr"/>
</dbReference>
<feature type="transmembrane region" description="Helical" evidence="2">
    <location>
        <begin position="116"/>
        <end position="137"/>
    </location>
</feature>
<accession>A0ABV6UMB5</accession>
<comment type="caution">
    <text evidence="3">The sequence shown here is derived from an EMBL/GenBank/DDBJ whole genome shotgun (WGS) entry which is preliminary data.</text>
</comment>
<gene>
    <name evidence="3" type="ORF">ACEZDJ_15015</name>
</gene>
<name>A0ABV6UMB5_9ACTN</name>
<keyword evidence="4" id="KW-1185">Reference proteome</keyword>
<dbReference type="PANTHER" id="PTHR18640">
    <property type="entry name" value="SOLUTE CARRIER FAMILY 10 MEMBER 7"/>
    <property type="match status" value="1"/>
</dbReference>
<reference evidence="3 4" key="1">
    <citation type="submission" date="2024-09" db="EMBL/GenBank/DDBJ databases">
        <authorList>
            <person name="Lee S.D."/>
        </authorList>
    </citation>
    <scope>NUCLEOTIDE SEQUENCE [LARGE SCALE GENOMIC DNA]</scope>
    <source>
        <strain evidence="3 4">N1-5</strain>
    </source>
</reference>
<feature type="compositionally biased region" description="Basic and acidic residues" evidence="1">
    <location>
        <begin position="356"/>
        <end position="376"/>
    </location>
</feature>
<sequence>MARYPVSALRSTVSGTLARFGVDPYVLAILATVGTAALIPARGQAARGLGDLTTAAIALLFFLYGARLSPRAALDGARHWRLHLTILAASFVVFPALGLAAQALTTPLLGPELAKGVLFLCLLPSTVQSSIAFTSIARGNIAGAVCAASFSSLLGIVVTPLLASALLGGGGTVRIDGGSVLSLLLQLLLPFLLGQASRRWTIGWLTAHKPAMTVVDRGSILLVVYAAFSEGMVAGVWHSLSFARLLVLIAVCAAVLAVALLLTAAAGRRLGFDRADRITIVFCGSKKSLASGLPMAAVLFAGHDVSVMVLPLMLFHQIQLMVCTVLARRWSRSGADGDQQPEAALPAPRPQPVRTARADRLDLERGGVAEDLPGRR</sequence>
<dbReference type="InterPro" id="IPR038770">
    <property type="entry name" value="Na+/solute_symporter_sf"/>
</dbReference>
<keyword evidence="2" id="KW-0472">Membrane</keyword>
<feature type="transmembrane region" description="Helical" evidence="2">
    <location>
        <begin position="218"/>
        <end position="237"/>
    </location>
</feature>